<gene>
    <name evidence="1" type="ORF">N3K66_003391</name>
</gene>
<keyword evidence="2" id="KW-1185">Reference proteome</keyword>
<evidence type="ECO:0000313" key="1">
    <source>
        <dbReference type="EMBL" id="KAI9901574.1"/>
    </source>
</evidence>
<dbReference type="EMBL" id="CM047942">
    <property type="protein sequence ID" value="KAI9901574.1"/>
    <property type="molecule type" value="Genomic_DNA"/>
</dbReference>
<organism evidence="1 2">
    <name type="scientific">Trichothecium roseum</name>
    <dbReference type="NCBI Taxonomy" id="47278"/>
    <lineage>
        <taxon>Eukaryota</taxon>
        <taxon>Fungi</taxon>
        <taxon>Dikarya</taxon>
        <taxon>Ascomycota</taxon>
        <taxon>Pezizomycotina</taxon>
        <taxon>Sordariomycetes</taxon>
        <taxon>Hypocreomycetidae</taxon>
        <taxon>Hypocreales</taxon>
        <taxon>Hypocreales incertae sedis</taxon>
        <taxon>Trichothecium</taxon>
    </lineage>
</organism>
<proteinExistence type="predicted"/>
<name>A0ACC0V6U9_9HYPO</name>
<sequence length="184" mass="20402">MVRIKERYLLVNILYPPSPADLAKGGVPGSVYLRQPTVDKLTFQSLNKAIRSQVAQLYGDYGAGALEENFVIKYLSPATSTFIVRCARAHYQLIWSALTFIDHVPVKDGQGKPCIFRVVRVSGTIRKVEEEAIRQAKQLILAAKGEASTSHRSTFRSLTTPRNDEMILDVSDQDEDDDSMGDAG</sequence>
<accession>A0ACC0V6U9</accession>
<comment type="caution">
    <text evidence="1">The sequence shown here is derived from an EMBL/GenBank/DDBJ whole genome shotgun (WGS) entry which is preliminary data.</text>
</comment>
<protein>
    <submittedName>
        <fullName evidence="1">Uncharacterized protein</fullName>
    </submittedName>
</protein>
<reference evidence="1" key="1">
    <citation type="submission" date="2022-10" db="EMBL/GenBank/DDBJ databases">
        <title>Complete Genome of Trichothecium roseum strain YXFP-22015, a Plant Pathogen Isolated from Citrus.</title>
        <authorList>
            <person name="Wang Y."/>
            <person name="Zhu L."/>
        </authorList>
    </citation>
    <scope>NUCLEOTIDE SEQUENCE</scope>
    <source>
        <strain evidence="1">YXFP-22015</strain>
    </source>
</reference>
<evidence type="ECO:0000313" key="2">
    <source>
        <dbReference type="Proteomes" id="UP001163324"/>
    </source>
</evidence>
<dbReference type="Proteomes" id="UP001163324">
    <property type="component" value="Chromosome 3"/>
</dbReference>